<evidence type="ECO:0000256" key="4">
    <source>
        <dbReference type="ARBA" id="ARBA00023157"/>
    </source>
</evidence>
<evidence type="ECO:0000313" key="8">
    <source>
        <dbReference type="EMBL" id="CAG9792281.1"/>
    </source>
</evidence>
<dbReference type="SUPFAM" id="SSF53474">
    <property type="entry name" value="alpha/beta-Hydrolases"/>
    <property type="match status" value="1"/>
</dbReference>
<accession>A0A9N9WHR9</accession>
<keyword evidence="5" id="KW-0325">Glycoprotein</keyword>
<evidence type="ECO:0000259" key="7">
    <source>
        <dbReference type="Pfam" id="PF00135"/>
    </source>
</evidence>
<dbReference type="InterPro" id="IPR050309">
    <property type="entry name" value="Type-B_Carboxylest/Lipase"/>
</dbReference>
<evidence type="ECO:0000256" key="6">
    <source>
        <dbReference type="RuleBase" id="RU361235"/>
    </source>
</evidence>
<keyword evidence="4" id="KW-1015">Disulfide bond</keyword>
<protein>
    <recommendedName>
        <fullName evidence="6">Carboxylic ester hydrolase</fullName>
        <ecNumber evidence="6">3.1.1.-</ecNumber>
    </recommendedName>
</protein>
<evidence type="ECO:0000256" key="1">
    <source>
        <dbReference type="ARBA" id="ARBA00005964"/>
    </source>
</evidence>
<proteinExistence type="inferred from homology"/>
<gene>
    <name evidence="8" type="ORF">DIATSA_LOCUS9829</name>
</gene>
<dbReference type="PROSITE" id="PS00122">
    <property type="entry name" value="CARBOXYLESTERASE_B_1"/>
    <property type="match status" value="1"/>
</dbReference>
<feature type="domain" description="Carboxylesterase type B" evidence="7">
    <location>
        <begin position="27"/>
        <end position="550"/>
    </location>
</feature>
<dbReference type="InterPro" id="IPR002018">
    <property type="entry name" value="CarbesteraseB"/>
</dbReference>
<dbReference type="Pfam" id="PF00135">
    <property type="entry name" value="COesterase"/>
    <property type="match status" value="1"/>
</dbReference>
<dbReference type="EMBL" id="OU893335">
    <property type="protein sequence ID" value="CAG9792281.1"/>
    <property type="molecule type" value="Genomic_DNA"/>
</dbReference>
<evidence type="ECO:0000256" key="3">
    <source>
        <dbReference type="ARBA" id="ARBA00022801"/>
    </source>
</evidence>
<keyword evidence="2" id="KW-0719">Serine esterase</keyword>
<dbReference type="InterPro" id="IPR019819">
    <property type="entry name" value="Carboxylesterase_B_CS"/>
</dbReference>
<reference evidence="8" key="1">
    <citation type="submission" date="2021-12" db="EMBL/GenBank/DDBJ databases">
        <authorList>
            <person name="King R."/>
        </authorList>
    </citation>
    <scope>NUCLEOTIDE SEQUENCE</scope>
</reference>
<dbReference type="GO" id="GO:0052689">
    <property type="term" value="F:carboxylic ester hydrolase activity"/>
    <property type="evidence" value="ECO:0007669"/>
    <property type="project" value="UniProtKB-KW"/>
</dbReference>
<dbReference type="Gene3D" id="3.40.50.1820">
    <property type="entry name" value="alpha/beta hydrolase"/>
    <property type="match status" value="1"/>
</dbReference>
<comment type="similarity">
    <text evidence="1 6">Belongs to the type-B carboxylesterase/lipase family.</text>
</comment>
<evidence type="ECO:0000256" key="2">
    <source>
        <dbReference type="ARBA" id="ARBA00022487"/>
    </source>
</evidence>
<dbReference type="EC" id="3.1.1.-" evidence="6"/>
<dbReference type="Proteomes" id="UP001153714">
    <property type="component" value="Chromosome 4"/>
</dbReference>
<sequence>MDALKRRTMTSHFHFVYLLTITELPSAPIVESVSGRFQGSWMKTRRGKSFQAYRGIRYAHPPVGELRFQPPKPILEYKELVNASDDGPACPLPAPPEYPVDEDCLTINIYTPTSNSLELLPVIFFIHPGGFYAMTGRSDLAGPHYLLDKDLVLVTINYRLGSLGFLSTGDQLAPGNNGFKDQVAALKWVQRNIRAFGGDPNLVTIAGCSAGSLSVMLHMISPMSKGLFQRGISMSASPMGPAPLPDNLYHLAQKQAQLVGCPTDNSSVIVQCLKTKPWRELGDSLYGFREWGFDPVRIWSPVVERALGQEQFLPERPENALRRRAAYTVPHLISQTTDEFFWSAYNVIRNESLLNDMNKNWERIAPISFQLPPENSSTIVAILKQKYLNNKPITADDKSARALGKIYGDSIVGFPTHRMANVMCRNSNHKVFYYEFAYIGNQSHYEDPDTGKPKGAAHHDDLIYLFTLSYRFSTIEVNDSNPDSRMVDLMTLMWYNFAKHGDPNGGADVEQALGVLPVWPAMTSDKRQYMRIDATPSVRAKMFEERFRLWEELYPMDYGSTNLTP</sequence>
<keyword evidence="9" id="KW-1185">Reference proteome</keyword>
<evidence type="ECO:0000313" key="9">
    <source>
        <dbReference type="Proteomes" id="UP001153714"/>
    </source>
</evidence>
<dbReference type="PANTHER" id="PTHR11559">
    <property type="entry name" value="CARBOXYLESTERASE"/>
    <property type="match status" value="1"/>
</dbReference>
<dbReference type="InterPro" id="IPR029058">
    <property type="entry name" value="AB_hydrolase_fold"/>
</dbReference>
<reference evidence="8" key="2">
    <citation type="submission" date="2022-10" db="EMBL/GenBank/DDBJ databases">
        <authorList>
            <consortium name="ENA_rothamsted_submissions"/>
            <consortium name="culmorum"/>
            <person name="King R."/>
        </authorList>
    </citation>
    <scope>NUCLEOTIDE SEQUENCE</scope>
</reference>
<dbReference type="InterPro" id="IPR019826">
    <property type="entry name" value="Carboxylesterase_B_AS"/>
</dbReference>
<name>A0A9N9WHR9_9NEOP</name>
<dbReference type="AlphaFoldDB" id="A0A9N9WHR9"/>
<keyword evidence="3 6" id="KW-0378">Hydrolase</keyword>
<dbReference type="PROSITE" id="PS00941">
    <property type="entry name" value="CARBOXYLESTERASE_B_2"/>
    <property type="match status" value="1"/>
</dbReference>
<evidence type="ECO:0000256" key="5">
    <source>
        <dbReference type="ARBA" id="ARBA00023180"/>
    </source>
</evidence>
<dbReference type="OrthoDB" id="19653at2759"/>
<organism evidence="8 9">
    <name type="scientific">Diatraea saccharalis</name>
    <name type="common">sugarcane borer</name>
    <dbReference type="NCBI Taxonomy" id="40085"/>
    <lineage>
        <taxon>Eukaryota</taxon>
        <taxon>Metazoa</taxon>
        <taxon>Ecdysozoa</taxon>
        <taxon>Arthropoda</taxon>
        <taxon>Hexapoda</taxon>
        <taxon>Insecta</taxon>
        <taxon>Pterygota</taxon>
        <taxon>Neoptera</taxon>
        <taxon>Endopterygota</taxon>
        <taxon>Lepidoptera</taxon>
        <taxon>Glossata</taxon>
        <taxon>Ditrysia</taxon>
        <taxon>Pyraloidea</taxon>
        <taxon>Crambidae</taxon>
        <taxon>Crambinae</taxon>
        <taxon>Diatraea</taxon>
    </lineage>
</organism>